<dbReference type="EC" id="5.4.2.8" evidence="5"/>
<dbReference type="EMBL" id="JBANDX010000224">
    <property type="protein sequence ID" value="MEL0611398.1"/>
    <property type="molecule type" value="Genomic_DNA"/>
</dbReference>
<evidence type="ECO:0000313" key="12">
    <source>
        <dbReference type="Proteomes" id="UP001377160"/>
    </source>
</evidence>
<proteinExistence type="inferred from homology"/>
<keyword evidence="9 11" id="KW-0413">Isomerase</keyword>
<accession>A0ABU9G0V2</accession>
<comment type="catalytic activity">
    <reaction evidence="1">
        <text>alpha-D-mannose 1-phosphate = D-mannose 6-phosphate</text>
        <dbReference type="Rhea" id="RHEA:11140"/>
        <dbReference type="ChEBI" id="CHEBI:58409"/>
        <dbReference type="ChEBI" id="CHEBI:58735"/>
        <dbReference type="EC" id="5.4.2.8"/>
    </reaction>
</comment>
<dbReference type="InterPro" id="IPR005844">
    <property type="entry name" value="A-D-PHexomutase_a/b/a-I"/>
</dbReference>
<keyword evidence="6" id="KW-0597">Phosphoprotein</keyword>
<gene>
    <name evidence="11" type="ORF">V8Z71_24295</name>
</gene>
<evidence type="ECO:0000256" key="9">
    <source>
        <dbReference type="ARBA" id="ARBA00023235"/>
    </source>
</evidence>
<evidence type="ECO:0000256" key="1">
    <source>
        <dbReference type="ARBA" id="ARBA00000586"/>
    </source>
</evidence>
<feature type="domain" description="Alpha-D-phosphohexomutase alpha/beta/alpha" evidence="10">
    <location>
        <begin position="3"/>
        <end position="67"/>
    </location>
</feature>
<feature type="non-terminal residue" evidence="11">
    <location>
        <position position="1"/>
    </location>
</feature>
<reference evidence="11 12" key="1">
    <citation type="submission" date="2024-02" db="EMBL/GenBank/DDBJ databases">
        <title>Bacteria isolated from the canopy kelp, Nereocystis luetkeana.</title>
        <authorList>
            <person name="Pfister C.A."/>
            <person name="Younker I.T."/>
            <person name="Light S.H."/>
        </authorList>
    </citation>
    <scope>NUCLEOTIDE SEQUENCE [LARGE SCALE GENOMIC DNA]</scope>
    <source>
        <strain evidence="11 12">TI.1.15</strain>
    </source>
</reference>
<dbReference type="Pfam" id="PF02878">
    <property type="entry name" value="PGM_PMM_I"/>
    <property type="match status" value="1"/>
</dbReference>
<evidence type="ECO:0000313" key="11">
    <source>
        <dbReference type="EMBL" id="MEL0611398.1"/>
    </source>
</evidence>
<evidence type="ECO:0000256" key="5">
    <source>
        <dbReference type="ARBA" id="ARBA00012730"/>
    </source>
</evidence>
<evidence type="ECO:0000256" key="6">
    <source>
        <dbReference type="ARBA" id="ARBA00022553"/>
    </source>
</evidence>
<sequence>LQEGLTKGLIESGIAVIDLGMTGTEEVYFATRHLKAIGGIQITDSHNPLNYNGMILVGADASPISTNSGLDK</sequence>
<evidence type="ECO:0000256" key="2">
    <source>
        <dbReference type="ARBA" id="ARBA00001946"/>
    </source>
</evidence>
<evidence type="ECO:0000256" key="7">
    <source>
        <dbReference type="ARBA" id="ARBA00022723"/>
    </source>
</evidence>
<feature type="non-terminal residue" evidence="11">
    <location>
        <position position="72"/>
    </location>
</feature>
<dbReference type="GO" id="GO:0004615">
    <property type="term" value="F:phosphomannomutase activity"/>
    <property type="evidence" value="ECO:0007669"/>
    <property type="project" value="UniProtKB-EC"/>
</dbReference>
<dbReference type="SUPFAM" id="SSF53738">
    <property type="entry name" value="Phosphoglucomutase, first 3 domains"/>
    <property type="match status" value="1"/>
</dbReference>
<comment type="pathway">
    <text evidence="3">Nucleotide-sugar biosynthesis; GDP-alpha-D-mannose biosynthesis; alpha-D-mannose 1-phosphate from D-fructose 6-phosphate: step 2/2.</text>
</comment>
<comment type="similarity">
    <text evidence="4">Belongs to the phosphohexose mutase family.</text>
</comment>
<keyword evidence="12" id="KW-1185">Reference proteome</keyword>
<dbReference type="Proteomes" id="UP001377160">
    <property type="component" value="Unassembled WGS sequence"/>
</dbReference>
<evidence type="ECO:0000256" key="3">
    <source>
        <dbReference type="ARBA" id="ARBA00004699"/>
    </source>
</evidence>
<organism evidence="11 12">
    <name type="scientific">Vibrio echinoideorum</name>
    <dbReference type="NCBI Taxonomy" id="2100116"/>
    <lineage>
        <taxon>Bacteria</taxon>
        <taxon>Pseudomonadati</taxon>
        <taxon>Pseudomonadota</taxon>
        <taxon>Gammaproteobacteria</taxon>
        <taxon>Vibrionales</taxon>
        <taxon>Vibrionaceae</taxon>
        <taxon>Vibrio</taxon>
    </lineage>
</organism>
<comment type="caution">
    <text evidence="11">The sequence shown here is derived from an EMBL/GenBank/DDBJ whole genome shotgun (WGS) entry which is preliminary data.</text>
</comment>
<comment type="cofactor">
    <cofactor evidence="2">
        <name>Mg(2+)</name>
        <dbReference type="ChEBI" id="CHEBI:18420"/>
    </cofactor>
</comment>
<dbReference type="InterPro" id="IPR016055">
    <property type="entry name" value="A-D-PHexomutase_a/b/a-I/II/III"/>
</dbReference>
<evidence type="ECO:0000256" key="4">
    <source>
        <dbReference type="ARBA" id="ARBA00010231"/>
    </source>
</evidence>
<protein>
    <recommendedName>
        <fullName evidence="5">phosphomannomutase</fullName>
        <ecNumber evidence="5">5.4.2.8</ecNumber>
    </recommendedName>
</protein>
<keyword evidence="8" id="KW-0460">Magnesium</keyword>
<dbReference type="PANTHER" id="PTHR43771">
    <property type="entry name" value="PHOSPHOMANNOMUTASE"/>
    <property type="match status" value="1"/>
</dbReference>
<evidence type="ECO:0000259" key="10">
    <source>
        <dbReference type="Pfam" id="PF02878"/>
    </source>
</evidence>
<dbReference type="Gene3D" id="3.40.120.10">
    <property type="entry name" value="Alpha-D-Glucose-1,6-Bisphosphate, subunit A, domain 3"/>
    <property type="match status" value="1"/>
</dbReference>
<keyword evidence="7" id="KW-0479">Metal-binding</keyword>
<evidence type="ECO:0000256" key="8">
    <source>
        <dbReference type="ARBA" id="ARBA00022842"/>
    </source>
</evidence>
<dbReference type="PANTHER" id="PTHR43771:SF1">
    <property type="entry name" value="PHOSPHOMANNOMUTASE"/>
    <property type="match status" value="1"/>
</dbReference>
<name>A0ABU9G0V2_9VIBR</name>